<feature type="region of interest" description="Disordered" evidence="1">
    <location>
        <begin position="1"/>
        <end position="60"/>
    </location>
</feature>
<organism evidence="2 3">
    <name type="scientific">Oryza rufipogon</name>
    <name type="common">Brownbeard rice</name>
    <name type="synonym">Asian wild rice</name>
    <dbReference type="NCBI Taxonomy" id="4529"/>
    <lineage>
        <taxon>Eukaryota</taxon>
        <taxon>Viridiplantae</taxon>
        <taxon>Streptophyta</taxon>
        <taxon>Embryophyta</taxon>
        <taxon>Tracheophyta</taxon>
        <taxon>Spermatophyta</taxon>
        <taxon>Magnoliopsida</taxon>
        <taxon>Liliopsida</taxon>
        <taxon>Poales</taxon>
        <taxon>Poaceae</taxon>
        <taxon>BOP clade</taxon>
        <taxon>Oryzoideae</taxon>
        <taxon>Oryzeae</taxon>
        <taxon>Oryzinae</taxon>
        <taxon>Oryza</taxon>
    </lineage>
</organism>
<evidence type="ECO:0000313" key="3">
    <source>
        <dbReference type="Proteomes" id="UP000008022"/>
    </source>
</evidence>
<name>A0A0E0PB04_ORYRU</name>
<dbReference type="AlphaFoldDB" id="A0A0E0PB04"/>
<proteinExistence type="predicted"/>
<dbReference type="Gramene" id="ORUFI04G18760.1">
    <property type="protein sequence ID" value="ORUFI04G18760.1"/>
    <property type="gene ID" value="ORUFI04G18760"/>
</dbReference>
<dbReference type="HOGENOM" id="CLU_2658845_0_0_1"/>
<feature type="compositionally biased region" description="Basic and acidic residues" evidence="1">
    <location>
        <begin position="49"/>
        <end position="60"/>
    </location>
</feature>
<protein>
    <submittedName>
        <fullName evidence="2">Uncharacterized protein</fullName>
    </submittedName>
</protein>
<evidence type="ECO:0000256" key="1">
    <source>
        <dbReference type="SAM" id="MobiDB-lite"/>
    </source>
</evidence>
<feature type="compositionally biased region" description="Low complexity" evidence="1">
    <location>
        <begin position="1"/>
        <end position="16"/>
    </location>
</feature>
<evidence type="ECO:0000313" key="2">
    <source>
        <dbReference type="EnsemblPlants" id="ORUFI04G18760.1"/>
    </source>
</evidence>
<dbReference type="Proteomes" id="UP000008022">
    <property type="component" value="Unassembled WGS sequence"/>
</dbReference>
<keyword evidence="3" id="KW-1185">Reference proteome</keyword>
<reference evidence="2" key="2">
    <citation type="submission" date="2015-06" db="UniProtKB">
        <authorList>
            <consortium name="EnsemblPlants"/>
        </authorList>
    </citation>
    <scope>IDENTIFICATION</scope>
</reference>
<reference evidence="3" key="1">
    <citation type="submission" date="2013-06" db="EMBL/GenBank/DDBJ databases">
        <authorList>
            <person name="Zhao Q."/>
        </authorList>
    </citation>
    <scope>NUCLEOTIDE SEQUENCE</scope>
    <source>
        <strain evidence="3">cv. W1943</strain>
    </source>
</reference>
<sequence length="76" mass="7982">MDKKIPSILLPSPLLPTSRAPPCPDVSPLPLDAKHGQEHNNAAAAADEVVERGGRRRRGEVERGVVEEVAVVPAGG</sequence>
<accession>A0A0E0PB04</accession>
<dbReference type="EnsemblPlants" id="ORUFI04G18760.1">
    <property type="protein sequence ID" value="ORUFI04G18760.1"/>
    <property type="gene ID" value="ORUFI04G18760"/>
</dbReference>